<proteinExistence type="predicted"/>
<dbReference type="Gene3D" id="3.30.900.10">
    <property type="entry name" value="HORMA domain"/>
    <property type="match status" value="1"/>
</dbReference>
<keyword evidence="4" id="KW-0539">Nucleus</keyword>
<keyword evidence="8" id="KW-1185">Reference proteome</keyword>
<accession>A0A1E4TQ04</accession>
<dbReference type="Proteomes" id="UP000094236">
    <property type="component" value="Unassembled WGS sequence"/>
</dbReference>
<dbReference type="PROSITE" id="PS50815">
    <property type="entry name" value="HORMA"/>
    <property type="match status" value="1"/>
</dbReference>
<dbReference type="InterPro" id="IPR036570">
    <property type="entry name" value="HORMA_dom_sf"/>
</dbReference>
<dbReference type="GO" id="GO:0005634">
    <property type="term" value="C:nucleus"/>
    <property type="evidence" value="ECO:0007669"/>
    <property type="project" value="UniProtKB-SubCell"/>
</dbReference>
<dbReference type="OrthoDB" id="1928087at2759"/>
<feature type="domain" description="HORMA" evidence="6">
    <location>
        <begin position="19"/>
        <end position="240"/>
    </location>
</feature>
<dbReference type="STRING" id="669874.A0A1E4TQ04"/>
<reference evidence="8" key="1">
    <citation type="submission" date="2016-05" db="EMBL/GenBank/DDBJ databases">
        <title>Comparative genomics of biotechnologically important yeasts.</title>
        <authorList>
            <consortium name="DOE Joint Genome Institute"/>
            <person name="Riley R."/>
            <person name="Haridas S."/>
            <person name="Wolfe K.H."/>
            <person name="Lopes M.R."/>
            <person name="Hittinger C.T."/>
            <person name="Goker M."/>
            <person name="Salamov A."/>
            <person name="Wisecaver J."/>
            <person name="Long T.M."/>
            <person name="Aerts A.L."/>
            <person name="Barry K."/>
            <person name="Choi C."/>
            <person name="Clum A."/>
            <person name="Coughlan A.Y."/>
            <person name="Deshpande S."/>
            <person name="Douglass A.P."/>
            <person name="Hanson S.J."/>
            <person name="Klenk H.-P."/>
            <person name="Labutti K."/>
            <person name="Lapidus A."/>
            <person name="Lindquist E."/>
            <person name="Lipzen A."/>
            <person name="Meier-Kolthoff J.P."/>
            <person name="Ohm R.A."/>
            <person name="Otillar R.P."/>
            <person name="Pangilinan J."/>
            <person name="Peng Y."/>
            <person name="Rokas A."/>
            <person name="Rosa C.A."/>
            <person name="Scheuner C."/>
            <person name="Sibirny A.A."/>
            <person name="Slot J.C."/>
            <person name="Stielow J.B."/>
            <person name="Sun H."/>
            <person name="Kurtzman C.P."/>
            <person name="Blackwell M."/>
            <person name="Grigoriev I.V."/>
            <person name="Jeffries T.W."/>
        </authorList>
    </citation>
    <scope>NUCLEOTIDE SEQUENCE [LARGE SCALE GENOMIC DNA]</scope>
    <source>
        <strain evidence="8">NRRL Y-2460</strain>
    </source>
</reference>
<dbReference type="GO" id="GO:0051598">
    <property type="term" value="P:meiotic recombination checkpoint signaling"/>
    <property type="evidence" value="ECO:0007669"/>
    <property type="project" value="TreeGrafter"/>
</dbReference>
<evidence type="ECO:0000256" key="1">
    <source>
        <dbReference type="ARBA" id="ARBA00004123"/>
    </source>
</evidence>
<evidence type="ECO:0000256" key="4">
    <source>
        <dbReference type="ARBA" id="ARBA00023242"/>
    </source>
</evidence>
<name>A0A1E4TQ04_PACTA</name>
<evidence type="ECO:0000256" key="3">
    <source>
        <dbReference type="ARBA" id="ARBA00022454"/>
    </source>
</evidence>
<comment type="subcellular location">
    <subcellularLocation>
        <location evidence="2">Chromosome</location>
    </subcellularLocation>
    <subcellularLocation>
        <location evidence="1">Nucleus</location>
    </subcellularLocation>
</comment>
<evidence type="ECO:0000256" key="2">
    <source>
        <dbReference type="ARBA" id="ARBA00004286"/>
    </source>
</evidence>
<sequence>MSVQQVLVRNDTRTNVTNEQSQRLVQTMLTMSFGCVAYLRGLFDDDCFKDQRFVANKNDGNSRHSIRIKTLIKGKSREVDTIFKWLENGIFPAIQEKYLKAFYLSVFTDPENPNDLLETYTFSFDYGDDDDVTMHVSNDDCSSKLLDCSLSLLDSRKAVEQLMRRLIIITQTLPSLPSNRNISIRLLFNDNCPKDYQPSSIFRDASFERPATLNVDSLALLETSSAGEINTFHHKVGVKIINSQNYDKANHNRQKIIKVDPFDLI</sequence>
<keyword evidence="3" id="KW-0158">Chromosome</keyword>
<keyword evidence="5" id="KW-0469">Meiosis</keyword>
<evidence type="ECO:0000256" key="5">
    <source>
        <dbReference type="ARBA" id="ARBA00023254"/>
    </source>
</evidence>
<gene>
    <name evidence="7" type="ORF">PACTADRAFT_46234</name>
</gene>
<dbReference type="InterPro" id="IPR051294">
    <property type="entry name" value="HORMA_MeioticProgression"/>
</dbReference>
<dbReference type="SUPFAM" id="SSF56019">
    <property type="entry name" value="The spindle assembly checkpoint protein mad2"/>
    <property type="match status" value="1"/>
</dbReference>
<feature type="non-terminal residue" evidence="7">
    <location>
        <position position="265"/>
    </location>
</feature>
<dbReference type="PANTHER" id="PTHR48225:SF7">
    <property type="entry name" value="MEIOSIS-SPECIFIC PROTEIN HOP1"/>
    <property type="match status" value="1"/>
</dbReference>
<organism evidence="7 8">
    <name type="scientific">Pachysolen tannophilus NRRL Y-2460</name>
    <dbReference type="NCBI Taxonomy" id="669874"/>
    <lineage>
        <taxon>Eukaryota</taxon>
        <taxon>Fungi</taxon>
        <taxon>Dikarya</taxon>
        <taxon>Ascomycota</taxon>
        <taxon>Saccharomycotina</taxon>
        <taxon>Pichiomycetes</taxon>
        <taxon>Pachysolenaceae</taxon>
        <taxon>Pachysolen</taxon>
    </lineage>
</organism>
<dbReference type="EMBL" id="KV454017">
    <property type="protein sequence ID" value="ODV93846.1"/>
    <property type="molecule type" value="Genomic_DNA"/>
</dbReference>
<evidence type="ECO:0000259" key="6">
    <source>
        <dbReference type="PROSITE" id="PS50815"/>
    </source>
</evidence>
<dbReference type="AlphaFoldDB" id="A0A1E4TQ04"/>
<dbReference type="GO" id="GO:0005694">
    <property type="term" value="C:chromosome"/>
    <property type="evidence" value="ECO:0007669"/>
    <property type="project" value="UniProtKB-SubCell"/>
</dbReference>
<dbReference type="PANTHER" id="PTHR48225">
    <property type="entry name" value="HORMA DOMAIN-CONTAINING PROTEIN 1"/>
    <property type="match status" value="1"/>
</dbReference>
<dbReference type="Pfam" id="PF02301">
    <property type="entry name" value="HORMA"/>
    <property type="match status" value="1"/>
</dbReference>
<evidence type="ECO:0000313" key="8">
    <source>
        <dbReference type="Proteomes" id="UP000094236"/>
    </source>
</evidence>
<protein>
    <recommendedName>
        <fullName evidence="6">HORMA domain-containing protein</fullName>
    </recommendedName>
</protein>
<dbReference type="GO" id="GO:0007130">
    <property type="term" value="P:synaptonemal complex assembly"/>
    <property type="evidence" value="ECO:0007669"/>
    <property type="project" value="TreeGrafter"/>
</dbReference>
<evidence type="ECO:0000313" key="7">
    <source>
        <dbReference type="EMBL" id="ODV93846.1"/>
    </source>
</evidence>
<dbReference type="InterPro" id="IPR003511">
    <property type="entry name" value="HORMA_dom"/>
</dbReference>